<keyword evidence="2" id="KW-1185">Reference proteome</keyword>
<protein>
    <submittedName>
        <fullName evidence="1">Uncharacterized protein</fullName>
    </submittedName>
</protein>
<dbReference type="RefSeq" id="WP_143062182.1">
    <property type="nucleotide sequence ID" value="NZ_FNYE01000001.1"/>
</dbReference>
<dbReference type="STRING" id="667676.SAMN05192539_1001271"/>
<evidence type="ECO:0000313" key="2">
    <source>
        <dbReference type="Proteomes" id="UP000198866"/>
    </source>
</evidence>
<dbReference type="EMBL" id="FNYE01000001">
    <property type="protein sequence ID" value="SEI41688.1"/>
    <property type="molecule type" value="Genomic_DNA"/>
</dbReference>
<gene>
    <name evidence="1" type="ORF">SAMN05192539_1001271</name>
</gene>
<accession>A0A1H6QDB6</accession>
<organism evidence="1 2">
    <name type="scientific">Paraburkholderia diazotrophica</name>
    <dbReference type="NCBI Taxonomy" id="667676"/>
    <lineage>
        <taxon>Bacteria</taxon>
        <taxon>Pseudomonadati</taxon>
        <taxon>Pseudomonadota</taxon>
        <taxon>Betaproteobacteria</taxon>
        <taxon>Burkholderiales</taxon>
        <taxon>Burkholderiaceae</taxon>
        <taxon>Paraburkholderia</taxon>
    </lineage>
</organism>
<reference evidence="2" key="1">
    <citation type="submission" date="2016-10" db="EMBL/GenBank/DDBJ databases">
        <authorList>
            <person name="Varghese N."/>
            <person name="Submissions S."/>
        </authorList>
    </citation>
    <scope>NUCLEOTIDE SEQUENCE [LARGE SCALE GENOMIC DNA]</scope>
    <source>
        <strain evidence="2">LMG 26031</strain>
    </source>
</reference>
<proteinExistence type="predicted"/>
<sequence length="61" mass="6544">MSDVKCKQPSDCIDSASCALMHDCAMIGPRLTERVQVGSTTYEKGTLAQLAIEAVKRASRA</sequence>
<name>A0A1H6QDB6_9BURK</name>
<dbReference type="Proteomes" id="UP000198866">
    <property type="component" value="Unassembled WGS sequence"/>
</dbReference>
<dbReference type="AlphaFoldDB" id="A0A1H6QDB6"/>
<evidence type="ECO:0000313" key="1">
    <source>
        <dbReference type="EMBL" id="SEI41688.1"/>
    </source>
</evidence>